<sequence>MISIDVVNRRREADVEDDESLFHHKCFDIDGLSTAAPQGGRMGGWSSRGGGRTKEPTSKVGGQTGDQGDQGGQGSD</sequence>
<feature type="region of interest" description="Disordered" evidence="1">
    <location>
        <begin position="32"/>
        <end position="76"/>
    </location>
</feature>
<evidence type="ECO:0000256" key="1">
    <source>
        <dbReference type="SAM" id="MobiDB-lite"/>
    </source>
</evidence>
<feature type="compositionally biased region" description="Gly residues" evidence="1">
    <location>
        <begin position="62"/>
        <end position="76"/>
    </location>
</feature>
<accession>A0ABQ5H978</accession>
<organism evidence="2 3">
    <name type="scientific">Tanacetum coccineum</name>
    <dbReference type="NCBI Taxonomy" id="301880"/>
    <lineage>
        <taxon>Eukaryota</taxon>
        <taxon>Viridiplantae</taxon>
        <taxon>Streptophyta</taxon>
        <taxon>Embryophyta</taxon>
        <taxon>Tracheophyta</taxon>
        <taxon>Spermatophyta</taxon>
        <taxon>Magnoliopsida</taxon>
        <taxon>eudicotyledons</taxon>
        <taxon>Gunneridae</taxon>
        <taxon>Pentapetalae</taxon>
        <taxon>asterids</taxon>
        <taxon>campanulids</taxon>
        <taxon>Asterales</taxon>
        <taxon>Asteraceae</taxon>
        <taxon>Asteroideae</taxon>
        <taxon>Anthemideae</taxon>
        <taxon>Anthemidinae</taxon>
        <taxon>Tanacetum</taxon>
    </lineage>
</organism>
<proteinExistence type="predicted"/>
<dbReference type="Proteomes" id="UP001151760">
    <property type="component" value="Unassembled WGS sequence"/>
</dbReference>
<evidence type="ECO:0000313" key="3">
    <source>
        <dbReference type="Proteomes" id="UP001151760"/>
    </source>
</evidence>
<protein>
    <submittedName>
        <fullName evidence="2">Uncharacterized protein</fullName>
    </submittedName>
</protein>
<feature type="compositionally biased region" description="Gly residues" evidence="1">
    <location>
        <begin position="40"/>
        <end position="50"/>
    </location>
</feature>
<gene>
    <name evidence="2" type="ORF">Tco_1058237</name>
</gene>
<dbReference type="EMBL" id="BQNB010019303">
    <property type="protein sequence ID" value="GJT83895.1"/>
    <property type="molecule type" value="Genomic_DNA"/>
</dbReference>
<reference evidence="2" key="2">
    <citation type="submission" date="2022-01" db="EMBL/GenBank/DDBJ databases">
        <authorList>
            <person name="Yamashiro T."/>
            <person name="Shiraishi A."/>
            <person name="Satake H."/>
            <person name="Nakayama K."/>
        </authorList>
    </citation>
    <scope>NUCLEOTIDE SEQUENCE</scope>
</reference>
<comment type="caution">
    <text evidence="2">The sequence shown here is derived from an EMBL/GenBank/DDBJ whole genome shotgun (WGS) entry which is preliminary data.</text>
</comment>
<name>A0ABQ5H978_9ASTR</name>
<reference evidence="2" key="1">
    <citation type="journal article" date="2022" name="Int. J. Mol. Sci.">
        <title>Draft Genome of Tanacetum Coccineum: Genomic Comparison of Closely Related Tanacetum-Family Plants.</title>
        <authorList>
            <person name="Yamashiro T."/>
            <person name="Shiraishi A."/>
            <person name="Nakayama K."/>
            <person name="Satake H."/>
        </authorList>
    </citation>
    <scope>NUCLEOTIDE SEQUENCE</scope>
</reference>
<keyword evidence="3" id="KW-1185">Reference proteome</keyword>
<evidence type="ECO:0000313" key="2">
    <source>
        <dbReference type="EMBL" id="GJT83895.1"/>
    </source>
</evidence>